<evidence type="ECO:0000259" key="10">
    <source>
        <dbReference type="PROSITE" id="PS50928"/>
    </source>
</evidence>
<comment type="subcellular location">
    <subcellularLocation>
        <location evidence="1">Cell inner membrane</location>
        <topology evidence="1">Multi-pass membrane protein</topology>
    </subcellularLocation>
    <subcellularLocation>
        <location evidence="9">Cell membrane</location>
        <topology evidence="9">Multi-pass membrane protein</topology>
    </subcellularLocation>
</comment>
<reference evidence="11 13" key="1">
    <citation type="submission" date="2018-04" db="EMBL/GenBank/DDBJ databases">
        <title>Brenneria corticis sp.nov.</title>
        <authorList>
            <person name="Li Y."/>
        </authorList>
    </citation>
    <scope>NUCLEOTIDE SEQUENCE [LARGE SCALE GENOMIC DNA]</scope>
    <source>
        <strain evidence="11 13">LMG 2694</strain>
    </source>
</reference>
<feature type="transmembrane region" description="Helical" evidence="9">
    <location>
        <begin position="260"/>
        <end position="283"/>
    </location>
</feature>
<feature type="transmembrane region" description="Helical" evidence="9">
    <location>
        <begin position="206"/>
        <end position="231"/>
    </location>
</feature>
<dbReference type="CDD" id="cd06261">
    <property type="entry name" value="TM_PBP2"/>
    <property type="match status" value="1"/>
</dbReference>
<evidence type="ECO:0000256" key="4">
    <source>
        <dbReference type="ARBA" id="ARBA00022475"/>
    </source>
</evidence>
<evidence type="ECO:0000256" key="5">
    <source>
        <dbReference type="ARBA" id="ARBA00022519"/>
    </source>
</evidence>
<protein>
    <submittedName>
        <fullName evidence="11">ABC transporter permease</fullName>
    </submittedName>
</protein>
<dbReference type="GO" id="GO:0005886">
    <property type="term" value="C:plasma membrane"/>
    <property type="evidence" value="ECO:0007669"/>
    <property type="project" value="UniProtKB-SubCell"/>
</dbReference>
<dbReference type="PANTHER" id="PTHR42929">
    <property type="entry name" value="INNER MEMBRANE ABC TRANSPORTER PERMEASE PROTEIN YDCU-RELATED-RELATED"/>
    <property type="match status" value="1"/>
</dbReference>
<dbReference type="InterPro" id="IPR035906">
    <property type="entry name" value="MetI-like_sf"/>
</dbReference>
<dbReference type="OrthoDB" id="9807047at2"/>
<dbReference type="EMBL" id="CP034036">
    <property type="protein sequence ID" value="QCR04861.1"/>
    <property type="molecule type" value="Genomic_DNA"/>
</dbReference>
<name>A0A2U1UAQ4_9GAMM</name>
<dbReference type="AlphaFoldDB" id="A0A2U1UAQ4"/>
<evidence type="ECO:0000256" key="3">
    <source>
        <dbReference type="ARBA" id="ARBA00022448"/>
    </source>
</evidence>
<feature type="transmembrane region" description="Helical" evidence="9">
    <location>
        <begin position="110"/>
        <end position="133"/>
    </location>
</feature>
<evidence type="ECO:0000313" key="14">
    <source>
        <dbReference type="Proteomes" id="UP000303847"/>
    </source>
</evidence>
<keyword evidence="6 9" id="KW-0812">Transmembrane</keyword>
<reference evidence="12 14" key="2">
    <citation type="submission" date="2018-11" db="EMBL/GenBank/DDBJ databases">
        <title>Genome sequences of Brenneria nigrifluens and Brenneria rubrifaciens.</title>
        <authorList>
            <person name="Poret-Peterson A.T."/>
            <person name="McClean A.E."/>
            <person name="Kluepfel D.A."/>
        </authorList>
    </citation>
    <scope>NUCLEOTIDE SEQUENCE [LARGE SCALE GENOMIC DNA]</scope>
    <source>
        <strain evidence="12 14">ATCC 13028</strain>
    </source>
</reference>
<evidence type="ECO:0000256" key="1">
    <source>
        <dbReference type="ARBA" id="ARBA00004429"/>
    </source>
</evidence>
<evidence type="ECO:0000256" key="7">
    <source>
        <dbReference type="ARBA" id="ARBA00022989"/>
    </source>
</evidence>
<evidence type="ECO:0000313" key="11">
    <source>
        <dbReference type="EMBL" id="PWC18745.1"/>
    </source>
</evidence>
<keyword evidence="7 9" id="KW-1133">Transmembrane helix</keyword>
<feature type="transmembrane region" description="Helical" evidence="9">
    <location>
        <begin position="76"/>
        <end position="98"/>
    </location>
</feature>
<proteinExistence type="inferred from homology"/>
<feature type="domain" description="ABC transmembrane type-1" evidence="10">
    <location>
        <begin position="72"/>
        <end position="279"/>
    </location>
</feature>
<gene>
    <name evidence="11" type="ORF">DDT54_22755</name>
    <name evidence="12" type="ORF">EH206_12130</name>
</gene>
<dbReference type="Proteomes" id="UP000295985">
    <property type="component" value="Unassembled WGS sequence"/>
</dbReference>
<evidence type="ECO:0000256" key="8">
    <source>
        <dbReference type="ARBA" id="ARBA00023136"/>
    </source>
</evidence>
<keyword evidence="4" id="KW-1003">Cell membrane</keyword>
<dbReference type="Gene3D" id="1.10.3720.10">
    <property type="entry name" value="MetI-like"/>
    <property type="match status" value="1"/>
</dbReference>
<dbReference type="RefSeq" id="WP_009113052.1">
    <property type="nucleotide sequence ID" value="NZ_CP034036.1"/>
</dbReference>
<sequence>MSVKSYSRGAGRFSWALLTPALLFLLLFLLAPLALLAGQSLGNVDSLLEPLPGYGLSQYLIVFTSPDYLHALWTTLWVALFTALLCLLLAYPAAWLLVSVRGRGWRTLLYVVLVSPLLTSVVIRTFAWIVLLAQNGLINDLLVSAGVVPRPLALLWNMPAVIIAYVQVMLPFAVLPLVTSLNEIAPNLKLASMSLGAGRIETFRRIVLPLTIPGMLTGFIIVFALAAGSYITPLLIGGRLQPLLPIAIYQQALQIANLPLAAALSLTLLFATLLVAFFAGGILKRWERKTYGH</sequence>
<organism evidence="11 13">
    <name type="scientific">Brenneria nigrifluens DSM 30175 = ATCC 13028</name>
    <dbReference type="NCBI Taxonomy" id="1121120"/>
    <lineage>
        <taxon>Bacteria</taxon>
        <taxon>Pseudomonadati</taxon>
        <taxon>Pseudomonadota</taxon>
        <taxon>Gammaproteobacteria</taxon>
        <taxon>Enterobacterales</taxon>
        <taxon>Pectobacteriaceae</taxon>
        <taxon>Brenneria</taxon>
    </lineage>
</organism>
<evidence type="ECO:0000256" key="6">
    <source>
        <dbReference type="ARBA" id="ARBA00022692"/>
    </source>
</evidence>
<evidence type="ECO:0000256" key="2">
    <source>
        <dbReference type="ARBA" id="ARBA00007069"/>
    </source>
</evidence>
<dbReference type="PROSITE" id="PS50928">
    <property type="entry name" value="ABC_TM1"/>
    <property type="match status" value="1"/>
</dbReference>
<keyword evidence="5" id="KW-0997">Cell inner membrane</keyword>
<dbReference type="InterPro" id="IPR000515">
    <property type="entry name" value="MetI-like"/>
</dbReference>
<keyword evidence="14" id="KW-1185">Reference proteome</keyword>
<feature type="transmembrane region" description="Helical" evidence="9">
    <location>
        <begin position="153"/>
        <end position="185"/>
    </location>
</feature>
<evidence type="ECO:0000256" key="9">
    <source>
        <dbReference type="RuleBase" id="RU363032"/>
    </source>
</evidence>
<comment type="similarity">
    <text evidence="2">Belongs to the binding-protein-dependent transport system permease family. CysTW subfamily.</text>
</comment>
<dbReference type="SUPFAM" id="SSF161098">
    <property type="entry name" value="MetI-like"/>
    <property type="match status" value="1"/>
</dbReference>
<evidence type="ECO:0000313" key="13">
    <source>
        <dbReference type="Proteomes" id="UP000295985"/>
    </source>
</evidence>
<accession>A0A2U1UAQ4</accession>
<dbReference type="Proteomes" id="UP000303847">
    <property type="component" value="Chromosome"/>
</dbReference>
<dbReference type="GO" id="GO:0055085">
    <property type="term" value="P:transmembrane transport"/>
    <property type="evidence" value="ECO:0007669"/>
    <property type="project" value="InterPro"/>
</dbReference>
<keyword evidence="8 9" id="KW-0472">Membrane</keyword>
<dbReference type="Pfam" id="PF00528">
    <property type="entry name" value="BPD_transp_1"/>
    <property type="match status" value="1"/>
</dbReference>
<dbReference type="PANTHER" id="PTHR42929:SF5">
    <property type="entry name" value="ABC TRANSPORTER PERMEASE PROTEIN"/>
    <property type="match status" value="1"/>
</dbReference>
<keyword evidence="3 9" id="KW-0813">Transport</keyword>
<dbReference type="EMBL" id="QDKK01000060">
    <property type="protein sequence ID" value="PWC18745.1"/>
    <property type="molecule type" value="Genomic_DNA"/>
</dbReference>
<evidence type="ECO:0000313" key="12">
    <source>
        <dbReference type="EMBL" id="QCR04861.1"/>
    </source>
</evidence>